<evidence type="ECO:0000256" key="1">
    <source>
        <dbReference type="SAM" id="MobiDB-lite"/>
    </source>
</evidence>
<evidence type="ECO:0000256" key="2">
    <source>
        <dbReference type="SAM" id="Phobius"/>
    </source>
</evidence>
<reference evidence="3" key="1">
    <citation type="submission" date="2021-02" db="EMBL/GenBank/DDBJ databases">
        <authorList>
            <person name="Nowell W R."/>
        </authorList>
    </citation>
    <scope>NUCLEOTIDE SEQUENCE</scope>
</reference>
<organism evidence="3 4">
    <name type="scientific">Rotaria sordida</name>
    <dbReference type="NCBI Taxonomy" id="392033"/>
    <lineage>
        <taxon>Eukaryota</taxon>
        <taxon>Metazoa</taxon>
        <taxon>Spiralia</taxon>
        <taxon>Gnathifera</taxon>
        <taxon>Rotifera</taxon>
        <taxon>Eurotatoria</taxon>
        <taxon>Bdelloidea</taxon>
        <taxon>Philodinida</taxon>
        <taxon>Philodinidae</taxon>
        <taxon>Rotaria</taxon>
    </lineage>
</organism>
<accession>A0A814YBS0</accession>
<evidence type="ECO:0000313" key="4">
    <source>
        <dbReference type="Proteomes" id="UP000663864"/>
    </source>
</evidence>
<feature type="region of interest" description="Disordered" evidence="1">
    <location>
        <begin position="39"/>
        <end position="70"/>
    </location>
</feature>
<protein>
    <submittedName>
        <fullName evidence="3">Uncharacterized protein</fullName>
    </submittedName>
</protein>
<proteinExistence type="predicted"/>
<keyword evidence="2" id="KW-1133">Transmembrane helix</keyword>
<sequence>MKQHHPDEEEEPMIYSEEIQITEGMTESDTLNTHVLLEKDATSEEESVIEGSSDEENFSSEEQEQQQAQEKLNDIVDEQIFEDTITNDTPSGKIIFGIHLLLCCIRCLIVLIRKCYLINEYVRRQAKADKTIQSDELVVDFHIRWNTICAMLTKFIEHRRIIADITNTPEKITDLKRSKCDRLMSLTLRPHIGNE</sequence>
<dbReference type="AlphaFoldDB" id="A0A814YBS0"/>
<evidence type="ECO:0000313" key="3">
    <source>
        <dbReference type="EMBL" id="CAF1226895.1"/>
    </source>
</evidence>
<comment type="caution">
    <text evidence="3">The sequence shown here is derived from an EMBL/GenBank/DDBJ whole genome shotgun (WGS) entry which is preliminary data.</text>
</comment>
<dbReference type="Proteomes" id="UP000663864">
    <property type="component" value="Unassembled WGS sequence"/>
</dbReference>
<gene>
    <name evidence="3" type="ORF">ZHD862_LOCUS24159</name>
</gene>
<dbReference type="EMBL" id="CAJNOT010001620">
    <property type="protein sequence ID" value="CAF1226895.1"/>
    <property type="molecule type" value="Genomic_DNA"/>
</dbReference>
<name>A0A814YBS0_9BILA</name>
<keyword evidence="2" id="KW-0472">Membrane</keyword>
<keyword evidence="2" id="KW-0812">Transmembrane</keyword>
<feature type="transmembrane region" description="Helical" evidence="2">
    <location>
        <begin position="94"/>
        <end position="112"/>
    </location>
</feature>
<feature type="compositionally biased region" description="Acidic residues" evidence="1">
    <location>
        <begin position="43"/>
        <end position="64"/>
    </location>
</feature>